<dbReference type="SMART" id="SM00862">
    <property type="entry name" value="Trans_reg_C"/>
    <property type="match status" value="1"/>
</dbReference>
<evidence type="ECO:0000256" key="4">
    <source>
        <dbReference type="ARBA" id="ARBA00023125"/>
    </source>
</evidence>
<dbReference type="STRING" id="1159016.SAMN02927937_01566"/>
<organism evidence="10 11">
    <name type="scientific">Paenimyroides marinum</name>
    <dbReference type="NCBI Taxonomy" id="1159016"/>
    <lineage>
        <taxon>Bacteria</taxon>
        <taxon>Pseudomonadati</taxon>
        <taxon>Bacteroidota</taxon>
        <taxon>Flavobacteriia</taxon>
        <taxon>Flavobacteriales</taxon>
        <taxon>Flavobacteriaceae</taxon>
        <taxon>Paenimyroides</taxon>
    </lineage>
</organism>
<dbReference type="InterPro" id="IPR011006">
    <property type="entry name" value="CheY-like_superfamily"/>
</dbReference>
<dbReference type="PROSITE" id="PS50110">
    <property type="entry name" value="RESPONSE_REGULATORY"/>
    <property type="match status" value="1"/>
</dbReference>
<dbReference type="GO" id="GO:0000156">
    <property type="term" value="F:phosphorelay response regulator activity"/>
    <property type="evidence" value="ECO:0007669"/>
    <property type="project" value="TreeGrafter"/>
</dbReference>
<evidence type="ECO:0000256" key="2">
    <source>
        <dbReference type="ARBA" id="ARBA00023012"/>
    </source>
</evidence>
<reference evidence="10 11" key="1">
    <citation type="submission" date="2016-10" db="EMBL/GenBank/DDBJ databases">
        <authorList>
            <person name="de Groot N.N."/>
        </authorList>
    </citation>
    <scope>NUCLEOTIDE SEQUENCE [LARGE SCALE GENOMIC DNA]</scope>
    <source>
        <strain evidence="10 11">CGMCC 1.10825</strain>
    </source>
</reference>
<keyword evidence="11" id="KW-1185">Reference proteome</keyword>
<dbReference type="GO" id="GO:0000976">
    <property type="term" value="F:transcription cis-regulatory region binding"/>
    <property type="evidence" value="ECO:0007669"/>
    <property type="project" value="TreeGrafter"/>
</dbReference>
<dbReference type="SMART" id="SM00448">
    <property type="entry name" value="REC"/>
    <property type="match status" value="1"/>
</dbReference>
<evidence type="ECO:0000313" key="10">
    <source>
        <dbReference type="EMBL" id="SEH81092.1"/>
    </source>
</evidence>
<evidence type="ECO:0000313" key="11">
    <source>
        <dbReference type="Proteomes" id="UP000199634"/>
    </source>
</evidence>
<sequence length="224" mass="25931">MQILVVEDDKRISDFLIKGLEESGYLVTLCKSAEDVLENFISIEWDLIICDIMLPGMDGIQLVQTLRFKKIYAPILMLSALNAVQDKISALDYGADDYITKPFHFDELLSRIKALTRRTSYQQQEIPSAVLTFGSLKIDQNQYKVFQENKEIELSPREYKLLIYLIENANKTVSRAQILNTVWGITFDNHTNVVDVYISYLRNKLENENKKYIHTVKGVGYMFK</sequence>
<protein>
    <submittedName>
        <fullName evidence="10">DNA-binding response regulator, OmpR family, contains REC and winged-helix (WHTH) domain</fullName>
    </submittedName>
</protein>
<dbReference type="GO" id="GO:0005829">
    <property type="term" value="C:cytosol"/>
    <property type="evidence" value="ECO:0007669"/>
    <property type="project" value="TreeGrafter"/>
</dbReference>
<accession>A0A1H6L9F6</accession>
<feature type="modified residue" description="4-aspartylphosphate" evidence="6">
    <location>
        <position position="51"/>
    </location>
</feature>
<keyword evidence="3" id="KW-0805">Transcription regulation</keyword>
<evidence type="ECO:0000256" key="6">
    <source>
        <dbReference type="PROSITE-ProRule" id="PRU00169"/>
    </source>
</evidence>
<name>A0A1H6L9F6_9FLAO</name>
<dbReference type="SUPFAM" id="SSF46894">
    <property type="entry name" value="C-terminal effector domain of the bipartite response regulators"/>
    <property type="match status" value="1"/>
</dbReference>
<dbReference type="PANTHER" id="PTHR48111:SF22">
    <property type="entry name" value="REGULATOR OF RPOS"/>
    <property type="match status" value="1"/>
</dbReference>
<feature type="domain" description="Response regulatory" evidence="8">
    <location>
        <begin position="2"/>
        <end position="116"/>
    </location>
</feature>
<gene>
    <name evidence="10" type="ORF">SAMN02927937_01566</name>
</gene>
<feature type="domain" description="OmpR/PhoB-type" evidence="9">
    <location>
        <begin position="128"/>
        <end position="224"/>
    </location>
</feature>
<dbReference type="InterPro" id="IPR001867">
    <property type="entry name" value="OmpR/PhoB-type_DNA-bd"/>
</dbReference>
<dbReference type="SUPFAM" id="SSF52172">
    <property type="entry name" value="CheY-like"/>
    <property type="match status" value="1"/>
</dbReference>
<proteinExistence type="predicted"/>
<feature type="DNA-binding region" description="OmpR/PhoB-type" evidence="7">
    <location>
        <begin position="128"/>
        <end position="224"/>
    </location>
</feature>
<dbReference type="InterPro" id="IPR039420">
    <property type="entry name" value="WalR-like"/>
</dbReference>
<dbReference type="Proteomes" id="UP000199634">
    <property type="component" value="Unassembled WGS sequence"/>
</dbReference>
<evidence type="ECO:0000259" key="9">
    <source>
        <dbReference type="PROSITE" id="PS51755"/>
    </source>
</evidence>
<evidence type="ECO:0000256" key="7">
    <source>
        <dbReference type="PROSITE-ProRule" id="PRU01091"/>
    </source>
</evidence>
<dbReference type="GO" id="GO:0032993">
    <property type="term" value="C:protein-DNA complex"/>
    <property type="evidence" value="ECO:0007669"/>
    <property type="project" value="TreeGrafter"/>
</dbReference>
<dbReference type="EMBL" id="FNXE01000019">
    <property type="protein sequence ID" value="SEH81092.1"/>
    <property type="molecule type" value="Genomic_DNA"/>
</dbReference>
<evidence type="ECO:0000259" key="8">
    <source>
        <dbReference type="PROSITE" id="PS50110"/>
    </source>
</evidence>
<dbReference type="InterPro" id="IPR001789">
    <property type="entry name" value="Sig_transdc_resp-reg_receiver"/>
</dbReference>
<evidence type="ECO:0000256" key="3">
    <source>
        <dbReference type="ARBA" id="ARBA00023015"/>
    </source>
</evidence>
<dbReference type="Gene3D" id="3.40.50.2300">
    <property type="match status" value="1"/>
</dbReference>
<dbReference type="InterPro" id="IPR016032">
    <property type="entry name" value="Sig_transdc_resp-reg_C-effctor"/>
</dbReference>
<dbReference type="Pfam" id="PF00486">
    <property type="entry name" value="Trans_reg_C"/>
    <property type="match status" value="1"/>
</dbReference>
<dbReference type="GO" id="GO:0006355">
    <property type="term" value="P:regulation of DNA-templated transcription"/>
    <property type="evidence" value="ECO:0007669"/>
    <property type="project" value="InterPro"/>
</dbReference>
<keyword evidence="1 6" id="KW-0597">Phosphoprotein</keyword>
<dbReference type="Gene3D" id="6.10.250.690">
    <property type="match status" value="1"/>
</dbReference>
<dbReference type="PANTHER" id="PTHR48111">
    <property type="entry name" value="REGULATOR OF RPOS"/>
    <property type="match status" value="1"/>
</dbReference>
<keyword evidence="5" id="KW-0804">Transcription</keyword>
<dbReference type="InterPro" id="IPR036388">
    <property type="entry name" value="WH-like_DNA-bd_sf"/>
</dbReference>
<keyword evidence="2" id="KW-0902">Two-component regulatory system</keyword>
<keyword evidence="4 7" id="KW-0238">DNA-binding</keyword>
<dbReference type="RefSeq" id="WP_091098594.1">
    <property type="nucleotide sequence ID" value="NZ_FNXE01000019.1"/>
</dbReference>
<dbReference type="AlphaFoldDB" id="A0A1H6L9F6"/>
<dbReference type="OrthoDB" id="9790442at2"/>
<dbReference type="Pfam" id="PF00072">
    <property type="entry name" value="Response_reg"/>
    <property type="match status" value="1"/>
</dbReference>
<dbReference type="CDD" id="cd00383">
    <property type="entry name" value="trans_reg_C"/>
    <property type="match status" value="1"/>
</dbReference>
<evidence type="ECO:0000256" key="5">
    <source>
        <dbReference type="ARBA" id="ARBA00023163"/>
    </source>
</evidence>
<evidence type="ECO:0000256" key="1">
    <source>
        <dbReference type="ARBA" id="ARBA00022553"/>
    </source>
</evidence>
<dbReference type="PROSITE" id="PS51755">
    <property type="entry name" value="OMPR_PHOB"/>
    <property type="match status" value="1"/>
</dbReference>
<dbReference type="FunFam" id="1.10.10.10:FF:000005">
    <property type="entry name" value="Two-component system response regulator"/>
    <property type="match status" value="1"/>
</dbReference>
<dbReference type="Gene3D" id="1.10.10.10">
    <property type="entry name" value="Winged helix-like DNA-binding domain superfamily/Winged helix DNA-binding domain"/>
    <property type="match status" value="1"/>
</dbReference>